<evidence type="ECO:0000313" key="2">
    <source>
        <dbReference type="Proteomes" id="UP000031518"/>
    </source>
</evidence>
<dbReference type="Proteomes" id="UP000031518">
    <property type="component" value="Unassembled WGS sequence"/>
</dbReference>
<accession>A0A0B6WXK4</accession>
<gene>
    <name evidence="1" type="ORF">PYK22_01828</name>
</gene>
<proteinExistence type="predicted"/>
<name>A0A0B6WXK4_9BACT</name>
<dbReference type="OrthoDB" id="129928at2"/>
<reference evidence="1 2" key="2">
    <citation type="submission" date="2015-01" db="EMBL/GenBank/DDBJ databases">
        <title>Complete genome sequence of Pyrinomonas methylaliphatogenes type strain K22T.</title>
        <authorList>
            <person name="Lee K.C.Y."/>
            <person name="Power J.F."/>
            <person name="Dunfield P.F."/>
            <person name="Morgan X.C."/>
            <person name="Huttenhower C."/>
            <person name="Stott M.B."/>
        </authorList>
    </citation>
    <scope>NUCLEOTIDE SEQUENCE [LARGE SCALE GENOMIC DNA]</scope>
    <source>
        <strain evidence="1 2">K22</strain>
    </source>
</reference>
<reference evidence="1 2" key="1">
    <citation type="submission" date="2013-12" db="EMBL/GenBank/DDBJ databases">
        <authorList>
            <person name="Stott M."/>
        </authorList>
    </citation>
    <scope>NUCLEOTIDE SEQUENCE [LARGE SCALE GENOMIC DNA]</scope>
    <source>
        <strain evidence="1 2">K22</strain>
    </source>
</reference>
<dbReference type="EMBL" id="CBXV010000006">
    <property type="protein sequence ID" value="CDM65821.1"/>
    <property type="molecule type" value="Genomic_DNA"/>
</dbReference>
<evidence type="ECO:0000313" key="1">
    <source>
        <dbReference type="EMBL" id="CDM65821.1"/>
    </source>
</evidence>
<dbReference type="RefSeq" id="WP_041976398.1">
    <property type="nucleotide sequence ID" value="NZ_CBXV010000006.1"/>
</dbReference>
<keyword evidence="2" id="KW-1185">Reference proteome</keyword>
<dbReference type="AlphaFoldDB" id="A0A0B6WXK4"/>
<protein>
    <submittedName>
        <fullName evidence="1">Uncharacterized protein</fullName>
    </submittedName>
</protein>
<organism evidence="1 2">
    <name type="scientific">Pyrinomonas methylaliphatogenes</name>
    <dbReference type="NCBI Taxonomy" id="454194"/>
    <lineage>
        <taxon>Bacteria</taxon>
        <taxon>Pseudomonadati</taxon>
        <taxon>Acidobacteriota</taxon>
        <taxon>Blastocatellia</taxon>
        <taxon>Blastocatellales</taxon>
        <taxon>Pyrinomonadaceae</taxon>
        <taxon>Pyrinomonas</taxon>
    </lineage>
</organism>
<sequence length="94" mass="11001">MREELEEDGVKLATEEILRAYAKLFADERIVRRFKRSGVRYIELGAGLRLVEQNPNKESRWAALARQGHRIAWVMRDGEYLARIVDDSITILRD</sequence>